<dbReference type="InterPro" id="IPR036249">
    <property type="entry name" value="Thioredoxin-like_sf"/>
</dbReference>
<dbReference type="AlphaFoldDB" id="A0A0H2S310"/>
<feature type="region of interest" description="Disordered" evidence="2">
    <location>
        <begin position="1"/>
        <end position="29"/>
    </location>
</feature>
<dbReference type="Pfam" id="PF02114">
    <property type="entry name" value="Phosducin"/>
    <property type="match status" value="1"/>
</dbReference>
<feature type="region of interest" description="Disordered" evidence="2">
    <location>
        <begin position="142"/>
        <end position="179"/>
    </location>
</feature>
<dbReference type="InterPro" id="IPR024253">
    <property type="entry name" value="Phosducin_thioredoxin-like_dom"/>
</dbReference>
<reference evidence="4 5" key="1">
    <citation type="submission" date="2015-04" db="EMBL/GenBank/DDBJ databases">
        <title>Complete genome sequence of Schizopora paradoxa KUC8140, a cosmopolitan wood degrader in East Asia.</title>
        <authorList>
            <consortium name="DOE Joint Genome Institute"/>
            <person name="Min B."/>
            <person name="Park H."/>
            <person name="Jang Y."/>
            <person name="Kim J.-J."/>
            <person name="Kim K.H."/>
            <person name="Pangilinan J."/>
            <person name="Lipzen A."/>
            <person name="Riley R."/>
            <person name="Grigoriev I.V."/>
            <person name="Spatafora J.W."/>
            <person name="Choi I.-G."/>
        </authorList>
    </citation>
    <scope>NUCLEOTIDE SEQUENCE [LARGE SCALE GENOMIC DNA]</scope>
    <source>
        <strain evidence="4 5">KUC8140</strain>
    </source>
</reference>
<dbReference type="EMBL" id="KQ085896">
    <property type="protein sequence ID" value="KLO18317.1"/>
    <property type="molecule type" value="Genomic_DNA"/>
</dbReference>
<proteinExistence type="inferred from homology"/>
<feature type="non-terminal residue" evidence="4">
    <location>
        <position position="243"/>
    </location>
</feature>
<evidence type="ECO:0000313" key="4">
    <source>
        <dbReference type="EMBL" id="KLO18317.1"/>
    </source>
</evidence>
<dbReference type="Gene3D" id="3.40.30.10">
    <property type="entry name" value="Glutaredoxin"/>
    <property type="match status" value="1"/>
</dbReference>
<dbReference type="InParanoid" id="A0A0H2S310"/>
<dbReference type="PANTHER" id="PTHR46052:SF1">
    <property type="entry name" value="PHOSDUCIN-LIKE PROTEIN"/>
    <property type="match status" value="1"/>
</dbReference>
<dbReference type="InterPro" id="IPR051499">
    <property type="entry name" value="Phosducin-like_reg"/>
</dbReference>
<name>A0A0H2S310_9AGAM</name>
<dbReference type="STRING" id="27342.A0A0H2S310"/>
<evidence type="ECO:0000259" key="3">
    <source>
        <dbReference type="Pfam" id="PF02114"/>
    </source>
</evidence>
<feature type="compositionally biased region" description="Acidic residues" evidence="2">
    <location>
        <begin position="162"/>
        <end position="179"/>
    </location>
</feature>
<feature type="domain" description="Phosducin" evidence="3">
    <location>
        <begin position="75"/>
        <end position="148"/>
    </location>
</feature>
<evidence type="ECO:0000256" key="1">
    <source>
        <dbReference type="ARBA" id="ARBA00009686"/>
    </source>
</evidence>
<protein>
    <recommendedName>
        <fullName evidence="3">Phosducin domain-containing protein</fullName>
    </recommendedName>
</protein>
<evidence type="ECO:0000256" key="2">
    <source>
        <dbReference type="SAM" id="MobiDB-lite"/>
    </source>
</evidence>
<dbReference type="Proteomes" id="UP000053477">
    <property type="component" value="Unassembled WGS sequence"/>
</dbReference>
<gene>
    <name evidence="4" type="ORF">SCHPADRAFT_845375</name>
</gene>
<comment type="similarity">
    <text evidence="1">Belongs to the phosducin family.</text>
</comment>
<sequence>MGPGRTGVKGVLRDQAEVQARARNGKNRPLKKAVDEGVGGKTFLEEERDRELERMMLEGLDTNVASKMNGAGAGRFGHLREVGMAGFVGAVEKEARGVWVVVHLYEPSLDRCFDIDSTLTRLARLNTQTKFVRTRAGALGFASKGSSNSSRNIRRTRPPTVQEDDPYADGDEEDEVDDDDVDLDMLPTILVYRDGELVHNWVRVDWEAGEAGVEELLRRHNILSSYAGAGVGNCGLPSDDEDL</sequence>
<dbReference type="CDD" id="cd02957">
    <property type="entry name" value="Phd_like"/>
    <property type="match status" value="1"/>
</dbReference>
<dbReference type="PANTHER" id="PTHR46052">
    <property type="entry name" value="PHOSDUCIN-LIKE PROTEIN"/>
    <property type="match status" value="1"/>
</dbReference>
<keyword evidence="5" id="KW-1185">Reference proteome</keyword>
<organism evidence="4 5">
    <name type="scientific">Schizopora paradoxa</name>
    <dbReference type="NCBI Taxonomy" id="27342"/>
    <lineage>
        <taxon>Eukaryota</taxon>
        <taxon>Fungi</taxon>
        <taxon>Dikarya</taxon>
        <taxon>Basidiomycota</taxon>
        <taxon>Agaricomycotina</taxon>
        <taxon>Agaricomycetes</taxon>
        <taxon>Hymenochaetales</taxon>
        <taxon>Schizoporaceae</taxon>
        <taxon>Schizopora</taxon>
    </lineage>
</organism>
<dbReference type="OrthoDB" id="70588at2759"/>
<accession>A0A0H2S310</accession>
<dbReference type="SUPFAM" id="SSF52833">
    <property type="entry name" value="Thioredoxin-like"/>
    <property type="match status" value="1"/>
</dbReference>
<evidence type="ECO:0000313" key="5">
    <source>
        <dbReference type="Proteomes" id="UP000053477"/>
    </source>
</evidence>